<gene>
    <name evidence="1" type="ORF">QRT03_14690</name>
</gene>
<accession>A0ABT7MAI3</accession>
<dbReference type="EMBL" id="JASVWF010000003">
    <property type="protein sequence ID" value="MDL5157214.1"/>
    <property type="molecule type" value="Genomic_DNA"/>
</dbReference>
<organism evidence="1 2">
    <name type="scientific">Actinomycetospora termitidis</name>
    <dbReference type="NCBI Taxonomy" id="3053470"/>
    <lineage>
        <taxon>Bacteria</taxon>
        <taxon>Bacillati</taxon>
        <taxon>Actinomycetota</taxon>
        <taxon>Actinomycetes</taxon>
        <taxon>Pseudonocardiales</taxon>
        <taxon>Pseudonocardiaceae</taxon>
        <taxon>Actinomycetospora</taxon>
    </lineage>
</organism>
<protein>
    <submittedName>
        <fullName evidence="1">Uncharacterized protein</fullName>
    </submittedName>
</protein>
<reference evidence="1 2" key="1">
    <citation type="submission" date="2023-06" db="EMBL/GenBank/DDBJ databases">
        <title>Actinomycetospora Odt1-22.</title>
        <authorList>
            <person name="Supong K."/>
        </authorList>
    </citation>
    <scope>NUCLEOTIDE SEQUENCE [LARGE SCALE GENOMIC DNA]</scope>
    <source>
        <strain evidence="1 2">Odt1-22</strain>
    </source>
</reference>
<comment type="caution">
    <text evidence="1">The sequence shown here is derived from an EMBL/GenBank/DDBJ whole genome shotgun (WGS) entry which is preliminary data.</text>
</comment>
<keyword evidence="2" id="KW-1185">Reference proteome</keyword>
<sequence length="211" mass="23603">MTPDVPRPPDVHVLGRLLRSSATSPRGRFRAVAEYVSVQGPPPSELPRHYSPFRADGPPPTGLVHEECEIAWEDRDRWSVTTSAGGTYRRTGNDLVIRYPDHAPLEMDVGNLRAPNVGWPYYAGQWAEDLLLPHRLVGLLDDLVVVEDDPVRPRLRGDVSLRQPEAYTGVAGEEVLEVEFTADLDAVVIVEARAMTWDRRTASYSLEVLDR</sequence>
<evidence type="ECO:0000313" key="1">
    <source>
        <dbReference type="EMBL" id="MDL5157214.1"/>
    </source>
</evidence>
<dbReference type="Proteomes" id="UP001231924">
    <property type="component" value="Unassembled WGS sequence"/>
</dbReference>
<proteinExistence type="predicted"/>
<name>A0ABT7MAI3_9PSEU</name>
<evidence type="ECO:0000313" key="2">
    <source>
        <dbReference type="Proteomes" id="UP001231924"/>
    </source>
</evidence>
<dbReference type="RefSeq" id="WP_286053635.1">
    <property type="nucleotide sequence ID" value="NZ_JASVWF010000003.1"/>
</dbReference>